<dbReference type="EMBL" id="PPTT01000002">
    <property type="protein sequence ID" value="RDB71390.1"/>
    <property type="molecule type" value="Genomic_DNA"/>
</dbReference>
<evidence type="ECO:0000313" key="3">
    <source>
        <dbReference type="EMBL" id="RNM43403.1"/>
    </source>
</evidence>
<evidence type="ECO:0000313" key="2">
    <source>
        <dbReference type="EMBL" id="RDB71390.1"/>
    </source>
</evidence>
<dbReference type="PANTHER" id="PTHR33164">
    <property type="entry name" value="TRANSCRIPTIONAL REGULATOR, MARR FAMILY"/>
    <property type="match status" value="1"/>
</dbReference>
<dbReference type="InterPro" id="IPR011991">
    <property type="entry name" value="ArsR-like_HTH"/>
</dbReference>
<evidence type="ECO:0000313" key="5">
    <source>
        <dbReference type="Proteomes" id="UP000270112"/>
    </source>
</evidence>
<accession>A0A3N0J2C4</accession>
<name>A0A3N0J2C4_9ACTN</name>
<comment type="caution">
    <text evidence="3">The sequence shown here is derived from an EMBL/GenBank/DDBJ whole genome shotgun (WGS) entry which is preliminary data.</text>
</comment>
<dbReference type="Gene3D" id="1.10.10.10">
    <property type="entry name" value="Winged helix-like DNA-binding domain superfamily/Winged helix DNA-binding domain"/>
    <property type="match status" value="2"/>
</dbReference>
<dbReference type="PROSITE" id="PS50995">
    <property type="entry name" value="HTH_MARR_2"/>
    <property type="match status" value="1"/>
</dbReference>
<dbReference type="InterPro" id="IPR000835">
    <property type="entry name" value="HTH_MarR-typ"/>
</dbReference>
<dbReference type="PANTHER" id="PTHR33164:SF43">
    <property type="entry name" value="HTH-TYPE TRANSCRIPTIONAL REPRESSOR YETL"/>
    <property type="match status" value="1"/>
</dbReference>
<evidence type="ECO:0000313" key="4">
    <source>
        <dbReference type="Proteomes" id="UP000253817"/>
    </source>
</evidence>
<gene>
    <name evidence="2" type="ORF">C1876_01150</name>
    <name evidence="3" type="ORF">DMP09_00490</name>
</gene>
<dbReference type="InterPro" id="IPR036390">
    <property type="entry name" value="WH_DNA-bd_sf"/>
</dbReference>
<organism evidence="3 5">
    <name type="scientific">Eggerthella sinensis</name>
    <dbReference type="NCBI Taxonomy" id="242230"/>
    <lineage>
        <taxon>Bacteria</taxon>
        <taxon>Bacillati</taxon>
        <taxon>Actinomycetota</taxon>
        <taxon>Coriobacteriia</taxon>
        <taxon>Eggerthellales</taxon>
        <taxon>Eggerthellaceae</taxon>
        <taxon>Eggerthella</taxon>
    </lineage>
</organism>
<reference evidence="5" key="2">
    <citation type="submission" date="2018-05" db="EMBL/GenBank/DDBJ databases">
        <title>Genome Sequencing of selected type strains of the family Eggerthellaceae.</title>
        <authorList>
            <person name="Danylec N."/>
            <person name="Stoll D.A."/>
            <person name="Doetsch A."/>
            <person name="Huch M."/>
        </authorList>
    </citation>
    <scope>NUCLEOTIDE SEQUENCE [LARGE SCALE GENOMIC DNA]</scope>
    <source>
        <strain evidence="5">DSM 16107</strain>
    </source>
</reference>
<dbReference type="EMBL" id="QICC01000001">
    <property type="protein sequence ID" value="RNM43403.1"/>
    <property type="molecule type" value="Genomic_DNA"/>
</dbReference>
<dbReference type="SUPFAM" id="SSF46785">
    <property type="entry name" value="Winged helix' DNA-binding domain"/>
    <property type="match status" value="2"/>
</dbReference>
<dbReference type="AlphaFoldDB" id="A0A3N0J2C4"/>
<dbReference type="InterPro" id="IPR036388">
    <property type="entry name" value="WH-like_DNA-bd_sf"/>
</dbReference>
<dbReference type="Pfam" id="PF12802">
    <property type="entry name" value="MarR_2"/>
    <property type="match status" value="1"/>
</dbReference>
<dbReference type="SMART" id="SM00347">
    <property type="entry name" value="HTH_MARR"/>
    <property type="match status" value="2"/>
</dbReference>
<dbReference type="CDD" id="cd00090">
    <property type="entry name" value="HTH_ARSR"/>
    <property type="match status" value="1"/>
</dbReference>
<feature type="domain" description="HTH marR-type" evidence="1">
    <location>
        <begin position="172"/>
        <end position="301"/>
    </location>
</feature>
<proteinExistence type="predicted"/>
<sequence length="305" mass="34006">MFARRSPEDGRGGVSMNDEVLFTFQWAAVVDGLHRELGMLLKRSLGVTYLMFCLMASVRSHEGRMTLADFPRGTLANDNTVVVAANGAVHRGLLEKRRSPDDRRIMQLSETDAGAAAVDRGFRDVHAYLTNTVWRSHTDADIDQTMHAFPCVMRNLGIDAVEINHHCHQVITPSYLMCIAGFLRRWETRIACFAGLTFTEYRCLALLEHRLSALPCALIASELRLDRSSISPVVARLEKRGYVDVGRGADRRTHVVSLTDKGSVVAVLATAQLERATAELFSDARPADKAKANELHMRMYASYIE</sequence>
<reference evidence="2 4" key="1">
    <citation type="journal article" date="2018" name="Elife">
        <title>Discovery and characterization of a prevalent human gut bacterial enzyme sufficient for the inactivation of a family of plant toxins.</title>
        <authorList>
            <person name="Koppel N."/>
            <person name="Bisanz J.E."/>
            <person name="Pandelia M.E."/>
            <person name="Turnbaugh P.J."/>
            <person name="Balskus E.P."/>
        </authorList>
    </citation>
    <scope>NUCLEOTIDE SEQUENCE [LARGE SCALE GENOMIC DNA]</scope>
    <source>
        <strain evidence="2 4">DSM 16107</strain>
    </source>
</reference>
<reference evidence="3" key="3">
    <citation type="journal article" date="2019" name="Microbiol. Resour. Announc.">
        <title>Draft Genome Sequences of Type Strains of Gordonibacter faecihominis, Paraeggerthella hongkongensis, Parvibacter caecicola,Slackia equolifaciens, Slackia faecicanis, and Slackia isoflavoniconvertens.</title>
        <authorList>
            <person name="Danylec N."/>
            <person name="Stoll D.A."/>
            <person name="Dotsch A."/>
            <person name="Huch M."/>
        </authorList>
    </citation>
    <scope>NUCLEOTIDE SEQUENCE</scope>
    <source>
        <strain evidence="3">DSM 16107</strain>
    </source>
</reference>
<evidence type="ECO:0000259" key="1">
    <source>
        <dbReference type="PROSITE" id="PS50995"/>
    </source>
</evidence>
<dbReference type="GO" id="GO:0003700">
    <property type="term" value="F:DNA-binding transcription factor activity"/>
    <property type="evidence" value="ECO:0007669"/>
    <property type="project" value="InterPro"/>
</dbReference>
<dbReference type="GO" id="GO:0006950">
    <property type="term" value="P:response to stress"/>
    <property type="evidence" value="ECO:0007669"/>
    <property type="project" value="TreeGrafter"/>
</dbReference>
<dbReference type="Proteomes" id="UP000270112">
    <property type="component" value="Unassembled WGS sequence"/>
</dbReference>
<dbReference type="InterPro" id="IPR039422">
    <property type="entry name" value="MarR/SlyA-like"/>
</dbReference>
<dbReference type="Proteomes" id="UP000253817">
    <property type="component" value="Unassembled WGS sequence"/>
</dbReference>
<protein>
    <recommendedName>
        <fullName evidence="1">HTH marR-type domain-containing protein</fullName>
    </recommendedName>
</protein>
<keyword evidence="4" id="KW-1185">Reference proteome</keyword>